<evidence type="ECO:0000313" key="4">
    <source>
        <dbReference type="Proteomes" id="UP000218263"/>
    </source>
</evidence>
<organism evidence="3 4">
    <name type="scientific">Mucilaginibacter gotjawali</name>
    <dbReference type="NCBI Taxonomy" id="1550579"/>
    <lineage>
        <taxon>Bacteria</taxon>
        <taxon>Pseudomonadati</taxon>
        <taxon>Bacteroidota</taxon>
        <taxon>Sphingobacteriia</taxon>
        <taxon>Sphingobacteriales</taxon>
        <taxon>Sphingobacteriaceae</taxon>
        <taxon>Mucilaginibacter</taxon>
    </lineage>
</organism>
<feature type="domain" description="Competence protein CoiA nuclease-like" evidence="1">
    <location>
        <begin position="86"/>
        <end position="133"/>
    </location>
</feature>
<dbReference type="AlphaFoldDB" id="A0A110B481"/>
<name>A0A110B481_9SPHI</name>
<evidence type="ECO:0000259" key="2">
    <source>
        <dbReference type="Pfam" id="PF25164"/>
    </source>
</evidence>
<gene>
    <name evidence="3" type="ORF">MgSA37_03838</name>
</gene>
<dbReference type="EMBL" id="AP017313">
    <property type="protein sequence ID" value="BAU55647.1"/>
    <property type="molecule type" value="Genomic_DNA"/>
</dbReference>
<dbReference type="InterPro" id="IPR057253">
    <property type="entry name" value="CoiA-like_N"/>
</dbReference>
<evidence type="ECO:0000313" key="3">
    <source>
        <dbReference type="EMBL" id="BAU55647.1"/>
    </source>
</evidence>
<keyword evidence="4" id="KW-1185">Reference proteome</keyword>
<dbReference type="Pfam" id="PF25164">
    <property type="entry name" value="CoiA_N"/>
    <property type="match status" value="1"/>
</dbReference>
<protein>
    <submittedName>
        <fullName evidence="3">Competence protein CoiA-like family protein</fullName>
    </submittedName>
</protein>
<proteinExistence type="predicted"/>
<dbReference type="OrthoDB" id="4212451at2"/>
<reference evidence="3 4" key="1">
    <citation type="submission" date="2015-12" db="EMBL/GenBank/DDBJ databases">
        <title>Genome sequence of Mucilaginibacter gotjawali.</title>
        <authorList>
            <person name="Lee J.S."/>
            <person name="Lee K.C."/>
            <person name="Kim K.K."/>
            <person name="Lee B.W."/>
        </authorList>
    </citation>
    <scope>NUCLEOTIDE SEQUENCE [LARGE SCALE GENOMIC DNA]</scope>
    <source>
        <strain evidence="3 4">SA3-7</strain>
    </source>
</reference>
<dbReference type="KEGG" id="mgot:MgSA37_03838"/>
<evidence type="ECO:0000259" key="1">
    <source>
        <dbReference type="Pfam" id="PF06054"/>
    </source>
</evidence>
<feature type="domain" description="Competence protein CoiA-like N-terminal" evidence="2">
    <location>
        <begin position="21"/>
        <end position="50"/>
    </location>
</feature>
<dbReference type="RefSeq" id="WP_096354042.1">
    <property type="nucleotide sequence ID" value="NZ_AP017313.1"/>
</dbReference>
<dbReference type="InterPro" id="IPR010330">
    <property type="entry name" value="CoiA_nuc"/>
</dbReference>
<accession>A0A110B481</accession>
<sequence length="265" mass="31188">MIRYANVDGQLREPTTGLKGICPGCGNYVIAKCGSIKIHHWAHTQRIDCDPWWEPMTQWHLDWQNNFAPAWREVIFRDEQSGEFHRADIHTPQGMTIEFQHSPLSSKELESRNTFYKKLIWVVNAQPFKEQFTFASATPNPKSLFLVDFYFVVDHNGLAKSPRFYVKDEYNWHRQKGLLRSFTLEDPELRLVVEEFDKSEKQYWLFSWKNKVSGWLKSNAPVFLDFGDESLYLIKQRTQEPSPLLYLQAVKKKEFIAKYTSQADG</sequence>
<dbReference type="Proteomes" id="UP000218263">
    <property type="component" value="Chromosome"/>
</dbReference>
<dbReference type="Pfam" id="PF06054">
    <property type="entry name" value="CoiA_nuc"/>
    <property type="match status" value="1"/>
</dbReference>